<dbReference type="InterPro" id="IPR051199">
    <property type="entry name" value="LPS_LOS_Heptosyltrfase"/>
</dbReference>
<evidence type="ECO:0000256" key="2">
    <source>
        <dbReference type="ARBA" id="ARBA00022679"/>
    </source>
</evidence>
<dbReference type="CDD" id="cd03789">
    <property type="entry name" value="GT9_LPS_heptosyltransferase"/>
    <property type="match status" value="1"/>
</dbReference>
<proteinExistence type="predicted"/>
<dbReference type="SUPFAM" id="SSF53756">
    <property type="entry name" value="UDP-Glycosyltransferase/glycogen phosphorylase"/>
    <property type="match status" value="1"/>
</dbReference>
<dbReference type="GO" id="GO:0009244">
    <property type="term" value="P:lipopolysaccharide core region biosynthetic process"/>
    <property type="evidence" value="ECO:0007669"/>
    <property type="project" value="TreeGrafter"/>
</dbReference>
<name>A0A4R8DI63_9BACT</name>
<dbReference type="GO" id="GO:0005829">
    <property type="term" value="C:cytosol"/>
    <property type="evidence" value="ECO:0007669"/>
    <property type="project" value="TreeGrafter"/>
</dbReference>
<dbReference type="Proteomes" id="UP000294498">
    <property type="component" value="Unassembled WGS sequence"/>
</dbReference>
<dbReference type="InterPro" id="IPR002201">
    <property type="entry name" value="Glyco_trans_9"/>
</dbReference>
<dbReference type="PANTHER" id="PTHR30160">
    <property type="entry name" value="TETRAACYLDISACCHARIDE 4'-KINASE-RELATED"/>
    <property type="match status" value="1"/>
</dbReference>
<keyword evidence="4" id="KW-1185">Reference proteome</keyword>
<dbReference type="EMBL" id="SODV01000002">
    <property type="protein sequence ID" value="TDW96640.1"/>
    <property type="molecule type" value="Genomic_DNA"/>
</dbReference>
<gene>
    <name evidence="3" type="ORF">EDB95_4474</name>
</gene>
<reference evidence="3 4" key="1">
    <citation type="submission" date="2019-03" db="EMBL/GenBank/DDBJ databases">
        <title>Genomic Encyclopedia of Type Strains, Phase IV (KMG-IV): sequencing the most valuable type-strain genomes for metagenomic binning, comparative biology and taxonomic classification.</title>
        <authorList>
            <person name="Goeker M."/>
        </authorList>
    </citation>
    <scope>NUCLEOTIDE SEQUENCE [LARGE SCALE GENOMIC DNA]</scope>
    <source>
        <strain evidence="3 4">DSM 100059</strain>
    </source>
</reference>
<sequence>MGDVLWTEPVIRALAARHRRLTVVTKFNDLFLNYPLSNVRFRSSLPFWRKILVRLGIRWRTVVLDDAYEQSPHRHFLEAYQAKAGLPLVREYPRLYLSASEKALHPPKPYVVLHLESFTDKNYRKVYGIDWNQVSAYLAGEGYAVYQLGKNPAPIEGVAHKETTLREMMALLHNAALFIGLDSGPSHIAAALGVPSIVFFGAVNPLYRHFPELWKGLILQGACPYAGCFHEAPDPETMVCRLVGNEGIPVCSLHTTEGVLDAIVTLRQKYIC</sequence>
<organism evidence="3 4">
    <name type="scientific">Dinghuibacter silviterrae</name>
    <dbReference type="NCBI Taxonomy" id="1539049"/>
    <lineage>
        <taxon>Bacteria</taxon>
        <taxon>Pseudomonadati</taxon>
        <taxon>Bacteroidota</taxon>
        <taxon>Chitinophagia</taxon>
        <taxon>Chitinophagales</taxon>
        <taxon>Chitinophagaceae</taxon>
        <taxon>Dinghuibacter</taxon>
    </lineage>
</organism>
<evidence type="ECO:0000313" key="4">
    <source>
        <dbReference type="Proteomes" id="UP000294498"/>
    </source>
</evidence>
<dbReference type="Pfam" id="PF01075">
    <property type="entry name" value="Glyco_transf_9"/>
    <property type="match status" value="1"/>
</dbReference>
<accession>A0A4R8DI63</accession>
<dbReference type="Gene3D" id="3.40.50.2000">
    <property type="entry name" value="Glycogen Phosphorylase B"/>
    <property type="match status" value="1"/>
</dbReference>
<evidence type="ECO:0000313" key="3">
    <source>
        <dbReference type="EMBL" id="TDW96640.1"/>
    </source>
</evidence>
<keyword evidence="2 3" id="KW-0808">Transferase</keyword>
<evidence type="ECO:0000256" key="1">
    <source>
        <dbReference type="ARBA" id="ARBA00022676"/>
    </source>
</evidence>
<protein>
    <submittedName>
        <fullName evidence="3">ADP-heptose:LPS heptosyltransferase</fullName>
    </submittedName>
</protein>
<dbReference type="AlphaFoldDB" id="A0A4R8DI63"/>
<comment type="caution">
    <text evidence="3">The sequence shown here is derived from an EMBL/GenBank/DDBJ whole genome shotgun (WGS) entry which is preliminary data.</text>
</comment>
<dbReference type="GO" id="GO:0008713">
    <property type="term" value="F:ADP-heptose-lipopolysaccharide heptosyltransferase activity"/>
    <property type="evidence" value="ECO:0007669"/>
    <property type="project" value="TreeGrafter"/>
</dbReference>
<keyword evidence="1" id="KW-0328">Glycosyltransferase</keyword>